<evidence type="ECO:0000313" key="2">
    <source>
        <dbReference type="EMBL" id="WQH17311.1"/>
    </source>
</evidence>
<evidence type="ECO:0000256" key="1">
    <source>
        <dbReference type="SAM" id="Phobius"/>
    </source>
</evidence>
<evidence type="ECO:0008006" key="4">
    <source>
        <dbReference type="Google" id="ProtNLM"/>
    </source>
</evidence>
<name>A0ABZ0YYP4_9GAMM</name>
<accession>A0ABZ0YYP4</accession>
<evidence type="ECO:0000313" key="3">
    <source>
        <dbReference type="Proteomes" id="UP001327459"/>
    </source>
</evidence>
<feature type="transmembrane region" description="Helical" evidence="1">
    <location>
        <begin position="21"/>
        <end position="39"/>
    </location>
</feature>
<organism evidence="2 3">
    <name type="scientific">Guyparkeria halophila</name>
    <dbReference type="NCBI Taxonomy" id="47960"/>
    <lineage>
        <taxon>Bacteria</taxon>
        <taxon>Pseudomonadati</taxon>
        <taxon>Pseudomonadota</taxon>
        <taxon>Gammaproteobacteria</taxon>
        <taxon>Chromatiales</taxon>
        <taxon>Thioalkalibacteraceae</taxon>
        <taxon>Guyparkeria</taxon>
    </lineage>
</organism>
<keyword evidence="1" id="KW-1133">Transmembrane helix</keyword>
<keyword evidence="1" id="KW-0812">Transmembrane</keyword>
<reference evidence="2 3" key="1">
    <citation type="submission" date="2023-11" db="EMBL/GenBank/DDBJ databases">
        <title>MicrobeMod: A computational toolkit for identifying prokaryotic methylation and restriction-modification with nanopore sequencing.</title>
        <authorList>
            <person name="Crits-Christoph A."/>
            <person name="Kang S.C."/>
            <person name="Lee H."/>
            <person name="Ostrov N."/>
        </authorList>
    </citation>
    <scope>NUCLEOTIDE SEQUENCE [LARGE SCALE GENOMIC DNA]</scope>
    <source>
        <strain evidence="2 3">ATCC 49870</strain>
    </source>
</reference>
<sequence>MAQEAEIEAKLAATAFPKQRGVIPSLLVLALLTSAFLMAGCSHVSRVDADQLTAFGEPLEQPAHDLYYLVRIDNRGRRPDELPPLAIRFPAADRPIAFDALTPSVTARYLPAFVPPPQWPDKWKEKASRQTAFEGGGIYVHFEAQGPSFIALCSHCHGGRHSPVLCTADGSTCHPLPLTYEELVELIGPPDRVRQVREVTY</sequence>
<gene>
    <name evidence="2" type="ORF">SR882_05240</name>
</gene>
<protein>
    <recommendedName>
        <fullName evidence="4">Cytochrome c domain-containing protein</fullName>
    </recommendedName>
</protein>
<keyword evidence="1" id="KW-0472">Membrane</keyword>
<dbReference type="RefSeq" id="WP_322522283.1">
    <property type="nucleotide sequence ID" value="NZ_CP140153.1"/>
</dbReference>
<proteinExistence type="predicted"/>
<keyword evidence="3" id="KW-1185">Reference proteome</keyword>
<dbReference type="Proteomes" id="UP001327459">
    <property type="component" value="Chromosome"/>
</dbReference>
<dbReference type="EMBL" id="CP140153">
    <property type="protein sequence ID" value="WQH17311.1"/>
    <property type="molecule type" value="Genomic_DNA"/>
</dbReference>